<evidence type="ECO:0000313" key="1">
    <source>
        <dbReference type="EMBL" id="QDU55896.1"/>
    </source>
</evidence>
<dbReference type="AlphaFoldDB" id="A0A518AMH1"/>
<dbReference type="Proteomes" id="UP000315750">
    <property type="component" value="Chromosome"/>
</dbReference>
<protein>
    <recommendedName>
        <fullName evidence="3">DUF4291 domain-containing protein</fullName>
    </recommendedName>
</protein>
<name>A0A518AMH1_9BACT</name>
<sequence length="155" mass="18261">MTWIKPSFLWLMQRSNWASKSGQERILAVRISRQGWEQALRLGSLTSFTPAVHAHVDAWRTEFSQSQVHVQWDPERSLRGKKLEHRSLQVGISRHLIRNYVEHWIQEITDYTSRVKKIRQLCLQGDYSRANRLLPPERGYELPDDLAQRLAMTTP</sequence>
<proteinExistence type="predicted"/>
<evidence type="ECO:0000313" key="2">
    <source>
        <dbReference type="Proteomes" id="UP000315750"/>
    </source>
</evidence>
<gene>
    <name evidence="1" type="ORF">Pan181_20940</name>
</gene>
<dbReference type="PANTHER" id="PTHR38567:SF1">
    <property type="entry name" value="DUF4291 DOMAIN-CONTAINING PROTEIN"/>
    <property type="match status" value="1"/>
</dbReference>
<evidence type="ECO:0008006" key="3">
    <source>
        <dbReference type="Google" id="ProtNLM"/>
    </source>
</evidence>
<keyword evidence="2" id="KW-1185">Reference proteome</keyword>
<reference evidence="1 2" key="1">
    <citation type="submission" date="2019-02" db="EMBL/GenBank/DDBJ databases">
        <title>Deep-cultivation of Planctomycetes and their phenomic and genomic characterization uncovers novel biology.</title>
        <authorList>
            <person name="Wiegand S."/>
            <person name="Jogler M."/>
            <person name="Boedeker C."/>
            <person name="Pinto D."/>
            <person name="Vollmers J."/>
            <person name="Rivas-Marin E."/>
            <person name="Kohn T."/>
            <person name="Peeters S.H."/>
            <person name="Heuer A."/>
            <person name="Rast P."/>
            <person name="Oberbeckmann S."/>
            <person name="Bunk B."/>
            <person name="Jeske O."/>
            <person name="Meyerdierks A."/>
            <person name="Storesund J.E."/>
            <person name="Kallscheuer N."/>
            <person name="Luecker S."/>
            <person name="Lage O.M."/>
            <person name="Pohl T."/>
            <person name="Merkel B.J."/>
            <person name="Hornburger P."/>
            <person name="Mueller R.-W."/>
            <person name="Bruemmer F."/>
            <person name="Labrenz M."/>
            <person name="Spormann A.M."/>
            <person name="Op den Camp H."/>
            <person name="Overmann J."/>
            <person name="Amann R."/>
            <person name="Jetten M.S.M."/>
            <person name="Mascher T."/>
            <person name="Medema M.H."/>
            <person name="Devos D.P."/>
            <person name="Kaster A.-K."/>
            <person name="Ovreas L."/>
            <person name="Rohde M."/>
            <person name="Galperin M.Y."/>
            <person name="Jogler C."/>
        </authorList>
    </citation>
    <scope>NUCLEOTIDE SEQUENCE [LARGE SCALE GENOMIC DNA]</scope>
    <source>
        <strain evidence="1 2">Pan181</strain>
    </source>
</reference>
<dbReference type="KEGG" id="amuc:Pan181_20940"/>
<dbReference type="EMBL" id="CP036278">
    <property type="protein sequence ID" value="QDU55896.1"/>
    <property type="molecule type" value="Genomic_DNA"/>
</dbReference>
<dbReference type="Pfam" id="PF14124">
    <property type="entry name" value="DUF4291"/>
    <property type="match status" value="1"/>
</dbReference>
<accession>A0A518AMH1</accession>
<dbReference type="InterPro" id="IPR025633">
    <property type="entry name" value="DUF4291"/>
</dbReference>
<dbReference type="PANTHER" id="PTHR38567">
    <property type="entry name" value="DUF4291 DOMAIN-CONTAINING PROTEIN"/>
    <property type="match status" value="1"/>
</dbReference>
<organism evidence="1 2">
    <name type="scientific">Aeoliella mucimassa</name>
    <dbReference type="NCBI Taxonomy" id="2527972"/>
    <lineage>
        <taxon>Bacteria</taxon>
        <taxon>Pseudomonadati</taxon>
        <taxon>Planctomycetota</taxon>
        <taxon>Planctomycetia</taxon>
        <taxon>Pirellulales</taxon>
        <taxon>Lacipirellulaceae</taxon>
        <taxon>Aeoliella</taxon>
    </lineage>
</organism>